<evidence type="ECO:0000313" key="5">
    <source>
        <dbReference type="Proteomes" id="UP001251528"/>
    </source>
</evidence>
<dbReference type="Proteomes" id="UP001251528">
    <property type="component" value="Unassembled WGS sequence"/>
</dbReference>
<dbReference type="InterPro" id="IPR013154">
    <property type="entry name" value="ADH-like_N"/>
</dbReference>
<sequence>MADGAPSNRAAFLATGNPKCPIELKDAPYTPPGPNELVVKNYAVAVNPVDVYKQIVGTALLPYVQYPCVQGSDLAGQVVEVGSAVSRFVVGDRVIAYAAGTLAFGNRTAEGAFQHYTVVRESLAAAIPASVSYNRACVLPLCFGTAAYGLFHHDLLALDLPTVPAAAPNDQWLVITSGASSVGTSAVQLAKAAGYEVLSTASPKNFDLVRRLGAREVFDYHDPGCADAVVSALEGKKLAGAMAINSGGDALCAHVLRSTDGVKFIASAGPPPQQGYPGDIKTKYIDILDLGDPDSVVSKIFRDFVPKALSFGVLVPEPEPCLVGHGLESLQQAYEIRRKGVSAQKIILGLN</sequence>
<accession>A0AAJ0FNW0</accession>
<evidence type="ECO:0000256" key="2">
    <source>
        <dbReference type="ARBA" id="ARBA00023002"/>
    </source>
</evidence>
<organism evidence="4 5">
    <name type="scientific">Conoideocrella luteorostrata</name>
    <dbReference type="NCBI Taxonomy" id="1105319"/>
    <lineage>
        <taxon>Eukaryota</taxon>
        <taxon>Fungi</taxon>
        <taxon>Dikarya</taxon>
        <taxon>Ascomycota</taxon>
        <taxon>Pezizomycotina</taxon>
        <taxon>Sordariomycetes</taxon>
        <taxon>Hypocreomycetidae</taxon>
        <taxon>Hypocreales</taxon>
        <taxon>Clavicipitaceae</taxon>
        <taxon>Conoideocrella</taxon>
    </lineage>
</organism>
<gene>
    <name evidence="4" type="ORF">QQS21_011079</name>
</gene>
<evidence type="ECO:0000259" key="3">
    <source>
        <dbReference type="SMART" id="SM00829"/>
    </source>
</evidence>
<dbReference type="SMART" id="SM00829">
    <property type="entry name" value="PKS_ER"/>
    <property type="match status" value="1"/>
</dbReference>
<feature type="domain" description="Enoyl reductase (ER)" evidence="3">
    <location>
        <begin position="19"/>
        <end position="348"/>
    </location>
</feature>
<dbReference type="InterPro" id="IPR020843">
    <property type="entry name" value="ER"/>
</dbReference>
<dbReference type="SUPFAM" id="SSF51735">
    <property type="entry name" value="NAD(P)-binding Rossmann-fold domains"/>
    <property type="match status" value="1"/>
</dbReference>
<dbReference type="InterPro" id="IPR011032">
    <property type="entry name" value="GroES-like_sf"/>
</dbReference>
<keyword evidence="5" id="KW-1185">Reference proteome</keyword>
<protein>
    <recommendedName>
        <fullName evidence="3">Enoyl reductase (ER) domain-containing protein</fullName>
    </recommendedName>
</protein>
<keyword evidence="2" id="KW-0560">Oxidoreductase</keyword>
<dbReference type="PANTHER" id="PTHR45348">
    <property type="entry name" value="HYPOTHETICAL OXIDOREDUCTASE (EUROFUNG)"/>
    <property type="match status" value="1"/>
</dbReference>
<evidence type="ECO:0000256" key="1">
    <source>
        <dbReference type="ARBA" id="ARBA00008072"/>
    </source>
</evidence>
<dbReference type="SUPFAM" id="SSF50129">
    <property type="entry name" value="GroES-like"/>
    <property type="match status" value="1"/>
</dbReference>
<dbReference type="EMBL" id="JASWJB010000352">
    <property type="protein sequence ID" value="KAK2591237.1"/>
    <property type="molecule type" value="Genomic_DNA"/>
</dbReference>
<name>A0AAJ0FNW0_9HYPO</name>
<dbReference type="PANTHER" id="PTHR45348:SF2">
    <property type="entry name" value="ZINC-TYPE ALCOHOL DEHYDROGENASE-LIKE PROTEIN C2E1P3.01"/>
    <property type="match status" value="1"/>
</dbReference>
<comment type="caution">
    <text evidence="4">The sequence shown here is derived from an EMBL/GenBank/DDBJ whole genome shotgun (WGS) entry which is preliminary data.</text>
</comment>
<comment type="similarity">
    <text evidence="1">Belongs to the zinc-containing alcohol dehydrogenase family.</text>
</comment>
<reference evidence="4" key="1">
    <citation type="submission" date="2023-06" db="EMBL/GenBank/DDBJ databases">
        <title>Conoideocrella luteorostrata (Hypocreales: Clavicipitaceae), a potential biocontrol fungus for elongate hemlock scale in United States Christmas tree production areas.</title>
        <authorList>
            <person name="Barrett H."/>
            <person name="Lovett B."/>
            <person name="Macias A.M."/>
            <person name="Stajich J.E."/>
            <person name="Kasson M.T."/>
        </authorList>
    </citation>
    <scope>NUCLEOTIDE SEQUENCE</scope>
    <source>
        <strain evidence="4">ARSEF 14590</strain>
    </source>
</reference>
<dbReference type="InterPro" id="IPR036291">
    <property type="entry name" value="NAD(P)-bd_dom_sf"/>
</dbReference>
<dbReference type="Pfam" id="PF08240">
    <property type="entry name" value="ADH_N"/>
    <property type="match status" value="1"/>
</dbReference>
<dbReference type="CDD" id="cd08249">
    <property type="entry name" value="enoyl_reductase_like"/>
    <property type="match status" value="1"/>
</dbReference>
<proteinExistence type="inferred from homology"/>
<dbReference type="AlphaFoldDB" id="A0AAJ0FNW0"/>
<dbReference type="GO" id="GO:0016651">
    <property type="term" value="F:oxidoreductase activity, acting on NAD(P)H"/>
    <property type="evidence" value="ECO:0007669"/>
    <property type="project" value="InterPro"/>
</dbReference>
<dbReference type="Gene3D" id="3.40.50.720">
    <property type="entry name" value="NAD(P)-binding Rossmann-like Domain"/>
    <property type="match status" value="1"/>
</dbReference>
<evidence type="ECO:0000313" key="4">
    <source>
        <dbReference type="EMBL" id="KAK2591237.1"/>
    </source>
</evidence>
<dbReference type="Gene3D" id="3.90.180.10">
    <property type="entry name" value="Medium-chain alcohol dehydrogenases, catalytic domain"/>
    <property type="match status" value="1"/>
</dbReference>
<dbReference type="InterPro" id="IPR047122">
    <property type="entry name" value="Trans-enoyl_RdTase-like"/>
</dbReference>